<reference evidence="1" key="1">
    <citation type="submission" date="2015-10" db="EMBL/GenBank/DDBJ databases">
        <title>Comparative analysis of sym-gene organization in Rhizobium leguminosarum bv. viciae strains, isolated from different host plants and demonstrating clear differences in symbiotic specificity.</title>
        <authorList>
            <person name="Chirak E.R."/>
            <person name="Kimeklis A.K."/>
            <person name="Andronov E.E."/>
        </authorList>
    </citation>
    <scope>NUCLEOTIDE SEQUENCE</scope>
    <source>
        <strain evidence="1">Vaf12</strain>
    </source>
</reference>
<proteinExistence type="predicted"/>
<accession>A0A0U3J9K3</accession>
<sequence length="79" mass="8375">MAQSFIAGLGLALMPLFLIDSELANGARSSLQHPVKSTSALYAVLPLSREDFRPVVAFRAWLLAEVAHYQEGGSADSGG</sequence>
<name>A0A0U3J9K3_RHILV</name>
<organism evidence="1">
    <name type="scientific">Rhizobium leguminosarum bv. viciae</name>
    <dbReference type="NCBI Taxonomy" id="387"/>
    <lineage>
        <taxon>Bacteria</taxon>
        <taxon>Pseudomonadati</taxon>
        <taxon>Pseudomonadota</taxon>
        <taxon>Alphaproteobacteria</taxon>
        <taxon>Hyphomicrobiales</taxon>
        <taxon>Rhizobiaceae</taxon>
        <taxon>Rhizobium/Agrobacterium group</taxon>
        <taxon>Rhizobium</taxon>
    </lineage>
</organism>
<evidence type="ECO:0000313" key="1">
    <source>
        <dbReference type="EMBL" id="ALU64622.1"/>
    </source>
</evidence>
<dbReference type="AlphaFoldDB" id="A0A0U3J9K3"/>
<dbReference type="SUPFAM" id="SSF53850">
    <property type="entry name" value="Periplasmic binding protein-like II"/>
    <property type="match status" value="1"/>
</dbReference>
<protein>
    <submittedName>
        <fullName evidence="1">Transcriptional regulator, LysR family</fullName>
    </submittedName>
</protein>
<dbReference type="EMBL" id="KT944070">
    <property type="protein sequence ID" value="ALU64622.1"/>
    <property type="molecule type" value="Genomic_DNA"/>
</dbReference>